<dbReference type="EMBL" id="QHKO01000001">
    <property type="protein sequence ID" value="RAL25423.1"/>
    <property type="molecule type" value="Genomic_DNA"/>
</dbReference>
<evidence type="ECO:0000256" key="1">
    <source>
        <dbReference type="ARBA" id="ARBA00005439"/>
    </source>
</evidence>
<dbReference type="NCBIfam" id="TIGR00168">
    <property type="entry name" value="infC"/>
    <property type="match status" value="1"/>
</dbReference>
<dbReference type="RefSeq" id="WP_111728595.1">
    <property type="nucleotide sequence ID" value="NZ_QHKO01000001.1"/>
</dbReference>
<name>A0A328CEN2_9DELT</name>
<organism evidence="9 10">
    <name type="scientific">Lujinxingia litoralis</name>
    <dbReference type="NCBI Taxonomy" id="2211119"/>
    <lineage>
        <taxon>Bacteria</taxon>
        <taxon>Deltaproteobacteria</taxon>
        <taxon>Bradymonadales</taxon>
        <taxon>Lujinxingiaceae</taxon>
        <taxon>Lujinxingia</taxon>
    </lineage>
</organism>
<evidence type="ECO:0000313" key="10">
    <source>
        <dbReference type="Proteomes" id="UP000249169"/>
    </source>
</evidence>
<feature type="domain" description="Translation initiation factor 3 C-terminal" evidence="7">
    <location>
        <begin position="84"/>
        <end position="168"/>
    </location>
</feature>
<dbReference type="Pfam" id="PF00707">
    <property type="entry name" value="IF3_C"/>
    <property type="match status" value="1"/>
</dbReference>
<dbReference type="PANTHER" id="PTHR10938:SF0">
    <property type="entry name" value="TRANSLATION INITIATION FACTOR IF-3, MITOCHONDRIAL"/>
    <property type="match status" value="1"/>
</dbReference>
<keyword evidence="4" id="KW-0963">Cytoplasm</keyword>
<dbReference type="InterPro" id="IPR019813">
    <property type="entry name" value="Translation_initiation_fac3_CS"/>
</dbReference>
<dbReference type="InterPro" id="IPR036787">
    <property type="entry name" value="T_IF-3_N_sf"/>
</dbReference>
<keyword evidence="3 4" id="KW-0648">Protein biosynthesis</keyword>
<dbReference type="GO" id="GO:0043022">
    <property type="term" value="F:ribosome binding"/>
    <property type="evidence" value="ECO:0007669"/>
    <property type="project" value="UniProtKB-ARBA"/>
</dbReference>
<dbReference type="GO" id="GO:0016020">
    <property type="term" value="C:membrane"/>
    <property type="evidence" value="ECO:0007669"/>
    <property type="project" value="TreeGrafter"/>
</dbReference>
<dbReference type="FunFam" id="3.30.110.10:FF:000001">
    <property type="entry name" value="Translation initiation factor IF-3"/>
    <property type="match status" value="1"/>
</dbReference>
<dbReference type="HAMAP" id="MF_00080">
    <property type="entry name" value="IF_3"/>
    <property type="match status" value="1"/>
</dbReference>
<gene>
    <name evidence="4" type="primary">infC</name>
    <name evidence="9" type="ORF">DL240_04220</name>
</gene>
<dbReference type="AlphaFoldDB" id="A0A328CEN2"/>
<evidence type="ECO:0000256" key="3">
    <source>
        <dbReference type="ARBA" id="ARBA00022917"/>
    </source>
</evidence>
<dbReference type="InterPro" id="IPR019814">
    <property type="entry name" value="Translation_initiation_fac_3_N"/>
</dbReference>
<dbReference type="PANTHER" id="PTHR10938">
    <property type="entry name" value="TRANSLATION INITIATION FACTOR IF-3"/>
    <property type="match status" value="1"/>
</dbReference>
<evidence type="ECO:0000256" key="4">
    <source>
        <dbReference type="HAMAP-Rule" id="MF_00080"/>
    </source>
</evidence>
<dbReference type="Gene3D" id="3.30.110.10">
    <property type="entry name" value="Translation initiation factor 3 (IF-3), C-terminal domain"/>
    <property type="match status" value="1"/>
</dbReference>
<comment type="function">
    <text evidence="4 6">IF-3 binds to the 30S ribosomal subunit and shifts the equilibrium between 70S ribosomes and their 50S and 30S subunits in favor of the free subunits, thus enhancing the availability of 30S subunits on which protein synthesis initiation begins.</text>
</comment>
<dbReference type="OrthoDB" id="9806014at2"/>
<dbReference type="Proteomes" id="UP000249169">
    <property type="component" value="Unassembled WGS sequence"/>
</dbReference>
<evidence type="ECO:0000256" key="6">
    <source>
        <dbReference type="RuleBase" id="RU000646"/>
    </source>
</evidence>
<evidence type="ECO:0000256" key="5">
    <source>
        <dbReference type="NCBIfam" id="TIGR00168"/>
    </source>
</evidence>
<protein>
    <recommendedName>
        <fullName evidence="4 5">Translation initiation factor IF-3</fullName>
    </recommendedName>
</protein>
<comment type="caution">
    <text evidence="9">The sequence shown here is derived from an EMBL/GenBank/DDBJ whole genome shotgun (WGS) entry which is preliminary data.</text>
</comment>
<dbReference type="FunFam" id="3.10.20.80:FF:000001">
    <property type="entry name" value="Translation initiation factor IF-3"/>
    <property type="match status" value="1"/>
</dbReference>
<keyword evidence="2 4" id="KW-0396">Initiation factor</keyword>
<dbReference type="GO" id="GO:0005829">
    <property type="term" value="C:cytosol"/>
    <property type="evidence" value="ECO:0007669"/>
    <property type="project" value="TreeGrafter"/>
</dbReference>
<dbReference type="Pfam" id="PF05198">
    <property type="entry name" value="IF3_N"/>
    <property type="match status" value="1"/>
</dbReference>
<dbReference type="SUPFAM" id="SSF54364">
    <property type="entry name" value="Translation initiation factor IF3, N-terminal domain"/>
    <property type="match status" value="1"/>
</dbReference>
<dbReference type="PROSITE" id="PS00938">
    <property type="entry name" value="IF3"/>
    <property type="match status" value="1"/>
</dbReference>
<evidence type="ECO:0000259" key="7">
    <source>
        <dbReference type="Pfam" id="PF00707"/>
    </source>
</evidence>
<proteinExistence type="inferred from homology"/>
<dbReference type="InterPro" id="IPR036788">
    <property type="entry name" value="T_IF-3_C_sf"/>
</dbReference>
<dbReference type="InterPro" id="IPR001288">
    <property type="entry name" value="Translation_initiation_fac_3"/>
</dbReference>
<dbReference type="SUPFAM" id="SSF55200">
    <property type="entry name" value="Translation initiation factor IF3, C-terminal domain"/>
    <property type="match status" value="1"/>
</dbReference>
<sequence length="174" mass="20212">MADKEPKINRRIRAPEVRVIDPDGEQLGLMSSDEALEKAESFGLDLVEVAPQARPPVVRIMDYGKFKYQQKKRSAEARKKSSRVELKEVKFRPKTDEHDFQTKLRRARRFLEENNKVKLTVMFRGREITHPEIARTMLQRAAEELADTAQVEQTTRMEGRNMTLFLTPRNVSVS</sequence>
<dbReference type="GO" id="GO:0032790">
    <property type="term" value="P:ribosome disassembly"/>
    <property type="evidence" value="ECO:0007669"/>
    <property type="project" value="TreeGrafter"/>
</dbReference>
<evidence type="ECO:0000256" key="2">
    <source>
        <dbReference type="ARBA" id="ARBA00022540"/>
    </source>
</evidence>
<accession>A0A328CEN2</accession>
<reference evidence="9 10" key="1">
    <citation type="submission" date="2018-05" db="EMBL/GenBank/DDBJ databases">
        <title>Lujinxingia marina gen. nov. sp. nov., a new facultative anaerobic member of the class Deltaproteobacteria, and proposal of Lujinxingaceae fam. nov.</title>
        <authorList>
            <person name="Li C.-M."/>
        </authorList>
    </citation>
    <scope>NUCLEOTIDE SEQUENCE [LARGE SCALE GENOMIC DNA]</scope>
    <source>
        <strain evidence="9 10">B210</strain>
    </source>
</reference>
<comment type="subunit">
    <text evidence="4 6">Monomer.</text>
</comment>
<dbReference type="GO" id="GO:0003743">
    <property type="term" value="F:translation initiation factor activity"/>
    <property type="evidence" value="ECO:0007669"/>
    <property type="project" value="UniProtKB-UniRule"/>
</dbReference>
<evidence type="ECO:0000313" key="9">
    <source>
        <dbReference type="EMBL" id="RAL25423.1"/>
    </source>
</evidence>
<comment type="similarity">
    <text evidence="1 4 6">Belongs to the IF-3 family.</text>
</comment>
<keyword evidence="10" id="KW-1185">Reference proteome</keyword>
<feature type="domain" description="Translation initiation factor 3 N-terminal" evidence="8">
    <location>
        <begin position="8"/>
        <end position="77"/>
    </location>
</feature>
<dbReference type="InterPro" id="IPR019815">
    <property type="entry name" value="Translation_initiation_fac_3_C"/>
</dbReference>
<comment type="subcellular location">
    <subcellularLocation>
        <location evidence="4 6">Cytoplasm</location>
    </subcellularLocation>
</comment>
<evidence type="ECO:0000259" key="8">
    <source>
        <dbReference type="Pfam" id="PF05198"/>
    </source>
</evidence>
<dbReference type="Gene3D" id="3.10.20.80">
    <property type="entry name" value="Translation initiation factor 3 (IF-3), N-terminal domain"/>
    <property type="match status" value="1"/>
</dbReference>